<organism evidence="1 2">
    <name type="scientific">Araneus ventricosus</name>
    <name type="common">Orbweaver spider</name>
    <name type="synonym">Epeira ventricosa</name>
    <dbReference type="NCBI Taxonomy" id="182803"/>
    <lineage>
        <taxon>Eukaryota</taxon>
        <taxon>Metazoa</taxon>
        <taxon>Ecdysozoa</taxon>
        <taxon>Arthropoda</taxon>
        <taxon>Chelicerata</taxon>
        <taxon>Arachnida</taxon>
        <taxon>Araneae</taxon>
        <taxon>Araneomorphae</taxon>
        <taxon>Entelegynae</taxon>
        <taxon>Araneoidea</taxon>
        <taxon>Araneidae</taxon>
        <taxon>Araneus</taxon>
    </lineage>
</organism>
<gene>
    <name evidence="1" type="ORF">AVEN_61275_1</name>
</gene>
<reference evidence="1 2" key="1">
    <citation type="journal article" date="2019" name="Sci. Rep.">
        <title>Orb-weaving spider Araneus ventricosus genome elucidates the spidroin gene catalogue.</title>
        <authorList>
            <person name="Kono N."/>
            <person name="Nakamura H."/>
            <person name="Ohtoshi R."/>
            <person name="Moran D.A.P."/>
            <person name="Shinohara A."/>
            <person name="Yoshida Y."/>
            <person name="Fujiwara M."/>
            <person name="Mori M."/>
            <person name="Tomita M."/>
            <person name="Arakawa K."/>
        </authorList>
    </citation>
    <scope>NUCLEOTIDE SEQUENCE [LARGE SCALE GENOMIC DNA]</scope>
</reference>
<comment type="caution">
    <text evidence="1">The sequence shown here is derived from an EMBL/GenBank/DDBJ whole genome shotgun (WGS) entry which is preliminary data.</text>
</comment>
<sequence>MIRLFLRVRRITVQLCTISRREHGNFGRKIFIVVRKSDPLKDKVDLRCSTSKSSSLSKIVKQKLQLFDSTENISSNIIKLGEDLKTIPPTSSEDERAFSASELFITKLLYSWDFPENPGKNKRAGNQKPYTK</sequence>
<keyword evidence="2" id="KW-1185">Reference proteome</keyword>
<dbReference type="Proteomes" id="UP000499080">
    <property type="component" value="Unassembled WGS sequence"/>
</dbReference>
<protein>
    <submittedName>
        <fullName evidence="1">Uncharacterized protein</fullName>
    </submittedName>
</protein>
<evidence type="ECO:0000313" key="2">
    <source>
        <dbReference type="Proteomes" id="UP000499080"/>
    </source>
</evidence>
<proteinExistence type="predicted"/>
<name>A0A4Y2N4A8_ARAVE</name>
<dbReference type="AlphaFoldDB" id="A0A4Y2N4A8"/>
<evidence type="ECO:0000313" key="1">
    <source>
        <dbReference type="EMBL" id="GBN33479.1"/>
    </source>
</evidence>
<accession>A0A4Y2N4A8</accession>
<dbReference type="EMBL" id="BGPR01008386">
    <property type="protein sequence ID" value="GBN33479.1"/>
    <property type="molecule type" value="Genomic_DNA"/>
</dbReference>